<keyword evidence="2" id="KW-1185">Reference proteome</keyword>
<name>A0A1X2H148_SYNRA</name>
<evidence type="ECO:0000313" key="2">
    <source>
        <dbReference type="Proteomes" id="UP000242180"/>
    </source>
</evidence>
<evidence type="ECO:0000313" key="1">
    <source>
        <dbReference type="EMBL" id="ORY91153.1"/>
    </source>
</evidence>
<accession>A0A1X2H148</accession>
<reference evidence="1 2" key="1">
    <citation type="submission" date="2016-07" db="EMBL/GenBank/DDBJ databases">
        <title>Pervasive Adenine N6-methylation of Active Genes in Fungi.</title>
        <authorList>
            <consortium name="DOE Joint Genome Institute"/>
            <person name="Mondo S.J."/>
            <person name="Dannebaum R.O."/>
            <person name="Kuo R.C."/>
            <person name="Labutti K."/>
            <person name="Haridas S."/>
            <person name="Kuo A."/>
            <person name="Salamov A."/>
            <person name="Ahrendt S.R."/>
            <person name="Lipzen A."/>
            <person name="Sullivan W."/>
            <person name="Andreopoulos W.B."/>
            <person name="Clum A."/>
            <person name="Lindquist E."/>
            <person name="Daum C."/>
            <person name="Ramamoorthy G.K."/>
            <person name="Gryganskyi A."/>
            <person name="Culley D."/>
            <person name="Magnuson J.K."/>
            <person name="James T.Y."/>
            <person name="O'Malley M.A."/>
            <person name="Stajich J.E."/>
            <person name="Spatafora J.W."/>
            <person name="Visel A."/>
            <person name="Grigoriev I.V."/>
        </authorList>
    </citation>
    <scope>NUCLEOTIDE SEQUENCE [LARGE SCALE GENOMIC DNA]</scope>
    <source>
        <strain evidence="1 2">NRRL 2496</strain>
    </source>
</reference>
<proteinExistence type="predicted"/>
<dbReference type="InParanoid" id="A0A1X2H148"/>
<dbReference type="Proteomes" id="UP000242180">
    <property type="component" value="Unassembled WGS sequence"/>
</dbReference>
<gene>
    <name evidence="1" type="ORF">BCR43DRAFT_518534</name>
</gene>
<protein>
    <submittedName>
        <fullName evidence="1">Uncharacterized protein</fullName>
    </submittedName>
</protein>
<organism evidence="1 2">
    <name type="scientific">Syncephalastrum racemosum</name>
    <name type="common">Filamentous fungus</name>
    <dbReference type="NCBI Taxonomy" id="13706"/>
    <lineage>
        <taxon>Eukaryota</taxon>
        <taxon>Fungi</taxon>
        <taxon>Fungi incertae sedis</taxon>
        <taxon>Mucoromycota</taxon>
        <taxon>Mucoromycotina</taxon>
        <taxon>Mucoromycetes</taxon>
        <taxon>Mucorales</taxon>
        <taxon>Syncephalastraceae</taxon>
        <taxon>Syncephalastrum</taxon>
    </lineage>
</organism>
<sequence>MESTHEEEAALIESYHKLNLPSISDKATWISFHRLTSIIVRKEVMNTTNALLATLLPNDSDNDARKARVFLSTYCFAIHDDELLADAPKELKKSIQSLAQFTLEAFEACLCEPSSIQLQHRLHRVLQTYTDVFLAWRKQDRAWLIHWTREYDGELEQLRKAMVARTEGEEAALVNRCVKRNKQRVRCMMRLLDVKSSLSNDDVRNNMQEEEQERRDQAYAWDPAGVVKRSLITLMVSSHSITGFYQPLESARQKAHELAVRSTTYILVRHHTNRDDLVDWITAMYRQQEPEYFADSMANTISASQQRIAIRRSVLRSCRGRGGLYRMACRRIRQLLLCSLNKGYPSNIRLKSYGVSCFEATIRELCMEARQAMDEHYRAFAPTYAKAF</sequence>
<comment type="caution">
    <text evidence="1">The sequence shown here is derived from an EMBL/GenBank/DDBJ whole genome shotgun (WGS) entry which is preliminary data.</text>
</comment>
<dbReference type="STRING" id="13706.A0A1X2H148"/>
<dbReference type="AlphaFoldDB" id="A0A1X2H148"/>
<dbReference type="EMBL" id="MCGN01000011">
    <property type="protein sequence ID" value="ORY91153.1"/>
    <property type="molecule type" value="Genomic_DNA"/>
</dbReference>